<dbReference type="InterPro" id="IPR036866">
    <property type="entry name" value="RibonucZ/Hydroxyglut_hydro"/>
</dbReference>
<dbReference type="PANTHER" id="PTHR15032">
    <property type="entry name" value="N-ACYL-PHOSPHATIDYLETHANOLAMINE-HYDROLYZING PHOSPHOLIPASE D"/>
    <property type="match status" value="1"/>
</dbReference>
<dbReference type="GO" id="GO:0005737">
    <property type="term" value="C:cytoplasm"/>
    <property type="evidence" value="ECO:0007669"/>
    <property type="project" value="TreeGrafter"/>
</dbReference>
<dbReference type="Proteomes" id="UP000500961">
    <property type="component" value="Chromosome"/>
</dbReference>
<protein>
    <submittedName>
        <fullName evidence="3">MBL fold metallo-hydrolase</fullName>
    </submittedName>
</protein>
<keyword evidence="1" id="KW-0472">Membrane</keyword>
<proteinExistence type="predicted"/>
<dbReference type="AlphaFoldDB" id="A0A7D3XWX9"/>
<keyword evidence="1" id="KW-0812">Transmembrane</keyword>
<keyword evidence="1" id="KW-1133">Transmembrane helix</keyword>
<dbReference type="GO" id="GO:0016787">
    <property type="term" value="F:hydrolase activity"/>
    <property type="evidence" value="ECO:0007669"/>
    <property type="project" value="UniProtKB-KW"/>
</dbReference>
<keyword evidence="4" id="KW-1185">Reference proteome</keyword>
<dbReference type="RefSeq" id="WP_173075730.1">
    <property type="nucleotide sequence ID" value="NZ_CP041345.1"/>
</dbReference>
<gene>
    <name evidence="3" type="ORF">FHG85_10685</name>
</gene>
<name>A0A7D3XWX9_9BACT</name>
<reference evidence="3 4" key="1">
    <citation type="submission" date="2019-07" db="EMBL/GenBank/DDBJ databases">
        <title>Thalassofilum flectens gen. nov., sp. nov., a novel moderate thermophilic anaerobe from a shallow sea hot spring in Kunashir Island (Russia), representing a new family in the order Bacteroidales, and proposal of Thalassofilacea fam. nov.</title>
        <authorList>
            <person name="Kochetkova T.V."/>
            <person name="Podosokorskaya O.A."/>
            <person name="Novikov A."/>
            <person name="Elcheninov A.G."/>
            <person name="Toshchakov S.V."/>
            <person name="Kublanov I.V."/>
        </authorList>
    </citation>
    <scope>NUCLEOTIDE SEQUENCE [LARGE SCALE GENOMIC DNA]</scope>
    <source>
        <strain evidence="3 4">38-H</strain>
    </source>
</reference>
<dbReference type="Pfam" id="PF12706">
    <property type="entry name" value="Lactamase_B_2"/>
    <property type="match status" value="1"/>
</dbReference>
<dbReference type="KEGG" id="ttz:FHG85_10685"/>
<dbReference type="Gene3D" id="3.60.15.10">
    <property type="entry name" value="Ribonuclease Z/Hydroxyacylglutathione hydrolase-like"/>
    <property type="match status" value="1"/>
</dbReference>
<keyword evidence="3" id="KW-0378">Hydrolase</keyword>
<dbReference type="EMBL" id="CP041345">
    <property type="protein sequence ID" value="QKG80711.1"/>
    <property type="molecule type" value="Genomic_DNA"/>
</dbReference>
<organism evidence="3 4">
    <name type="scientific">Tenuifilum thalassicum</name>
    <dbReference type="NCBI Taxonomy" id="2590900"/>
    <lineage>
        <taxon>Bacteria</taxon>
        <taxon>Pseudomonadati</taxon>
        <taxon>Bacteroidota</taxon>
        <taxon>Bacteroidia</taxon>
        <taxon>Bacteroidales</taxon>
        <taxon>Tenuifilaceae</taxon>
        <taxon>Tenuifilum</taxon>
    </lineage>
</organism>
<sequence length="369" mass="42492">MKTLLKVMLFIVTGGFAILLGIILFINTERFGKIPSGERLERIKKSPNYKNGSFQNLQPTPMLSDGVGLFDVLFEYFYRSKPKEPTTKLPSKRTDLKSISPKEDVLIWMGHSSYYFQINGIKFLVDPVLSGNASPVTFTTKAYDGADIYTADDIPKIDYLILTHDHWDHMDYRTLKRLKHKVKRIITGLGNGSHLERWGFSSDVIYEGDWFDSLTFNEELKIHVTPARHFSGRGLQRNKTLWASFVIKLPNYSVYVGGDSGYGTHFKEIGEKYGPFDLAVLENGQYDEKWKYIHMLPGEQLKAATDLKAKTVLPVHSSKFTLANHNWNEPLQKIAEKAMKFRYRVITPMIGEMVLLNDINQKFSEWWNF</sequence>
<evidence type="ECO:0000259" key="2">
    <source>
        <dbReference type="Pfam" id="PF12706"/>
    </source>
</evidence>
<evidence type="ECO:0000313" key="3">
    <source>
        <dbReference type="EMBL" id="QKG80711.1"/>
    </source>
</evidence>
<dbReference type="PANTHER" id="PTHR15032:SF4">
    <property type="entry name" value="N-ACYL-PHOSPHATIDYLETHANOLAMINE-HYDROLYZING PHOSPHOLIPASE D"/>
    <property type="match status" value="1"/>
</dbReference>
<feature type="domain" description="Metallo-beta-lactamase" evidence="2">
    <location>
        <begin position="123"/>
        <end position="316"/>
    </location>
</feature>
<dbReference type="SUPFAM" id="SSF56281">
    <property type="entry name" value="Metallo-hydrolase/oxidoreductase"/>
    <property type="match status" value="1"/>
</dbReference>
<evidence type="ECO:0000256" key="1">
    <source>
        <dbReference type="SAM" id="Phobius"/>
    </source>
</evidence>
<accession>A0A7D3XWX9</accession>
<evidence type="ECO:0000313" key="4">
    <source>
        <dbReference type="Proteomes" id="UP000500961"/>
    </source>
</evidence>
<feature type="transmembrane region" description="Helical" evidence="1">
    <location>
        <begin position="7"/>
        <end position="26"/>
    </location>
</feature>
<dbReference type="InterPro" id="IPR001279">
    <property type="entry name" value="Metallo-B-lactamas"/>
</dbReference>